<dbReference type="InterPro" id="IPR050121">
    <property type="entry name" value="Cytochrome_P450_monoxygenase"/>
</dbReference>
<keyword evidence="9" id="KW-1133">Transmembrane helix</keyword>
<dbReference type="InterPro" id="IPR036396">
    <property type="entry name" value="Cyt_P450_sf"/>
</dbReference>
<dbReference type="Proteomes" id="UP000256645">
    <property type="component" value="Unassembled WGS sequence"/>
</dbReference>
<feature type="transmembrane region" description="Helical" evidence="9">
    <location>
        <begin position="12"/>
        <end position="33"/>
    </location>
</feature>
<evidence type="ECO:0000256" key="7">
    <source>
        <dbReference type="ARBA" id="ARBA00023033"/>
    </source>
</evidence>
<dbReference type="PRINTS" id="PR00385">
    <property type="entry name" value="P450"/>
</dbReference>
<feature type="binding site" description="axial binding residue" evidence="8">
    <location>
        <position position="448"/>
    </location>
    <ligand>
        <name>heme</name>
        <dbReference type="ChEBI" id="CHEBI:30413"/>
    </ligand>
    <ligandPart>
        <name>Fe</name>
        <dbReference type="ChEBI" id="CHEBI:18248"/>
    </ligandPart>
</feature>
<dbReference type="Pfam" id="PF00067">
    <property type="entry name" value="p450"/>
    <property type="match status" value="1"/>
</dbReference>
<keyword evidence="6 8" id="KW-0408">Iron</keyword>
<dbReference type="PANTHER" id="PTHR24305">
    <property type="entry name" value="CYTOCHROME P450"/>
    <property type="match status" value="1"/>
</dbReference>
<dbReference type="EMBL" id="PDLM01000027">
    <property type="protein sequence ID" value="RDW56984.1"/>
    <property type="molecule type" value="Genomic_DNA"/>
</dbReference>
<dbReference type="InterPro" id="IPR002401">
    <property type="entry name" value="Cyt_P450_E_grp-I"/>
</dbReference>
<dbReference type="OrthoDB" id="1470350at2759"/>
<keyword evidence="9" id="KW-0472">Membrane</keyword>
<organism evidence="10 11">
    <name type="scientific">Coleophoma cylindrospora</name>
    <dbReference type="NCBI Taxonomy" id="1849047"/>
    <lineage>
        <taxon>Eukaryota</taxon>
        <taxon>Fungi</taxon>
        <taxon>Dikarya</taxon>
        <taxon>Ascomycota</taxon>
        <taxon>Pezizomycotina</taxon>
        <taxon>Leotiomycetes</taxon>
        <taxon>Helotiales</taxon>
        <taxon>Dermateaceae</taxon>
        <taxon>Coleophoma</taxon>
    </lineage>
</organism>
<sequence>MASSSAAMLVKVAQTVVAIAGVSLVYTLCRAIYNMYFHPLAKFPGPKVRAGWNLPYFYHLWCGTHDTNLKALHDEYGEVVRFRPNSLSFTSSGAWKDIHGGVGGKKALQKDREFYTITGQESPNIIFSNDADHSRMRKLVSHAFSDAALRSQETILNHYFALLVSQLQKRADDPNVESVDMTRWYNYLTFDVIGDLAFGEPFGALESGEYHIWMQNLFQGVKFSRVLKFAQHYQPLLTILQFLMKVIPSISKARDEHIGFAESKTERRLQAKTDRQDFMSYILRYNDERGMTHQELMGTTELLIVGGSETTSTLLTGVTYYMLMTPEKYEKVKKEVRDAFKSGEEMTLQSTAQLPYLQAVLEEGLRMYPPVPLGLPRRTPPGGTTINGKYVPGDVSVAVHQLSTYHSARNFFEPETFVPERWLPNPPEQYAHDDKAAWNPFATGPRNCVGKNLAWNEMRSVLARMLFYFDMELCEDSREWNQQQIFMMWDKPSLNVKLTRRKD</sequence>
<dbReference type="Gene3D" id="1.10.630.10">
    <property type="entry name" value="Cytochrome P450"/>
    <property type="match status" value="1"/>
</dbReference>
<keyword evidence="7" id="KW-0503">Monooxygenase</keyword>
<keyword evidence="5" id="KW-0560">Oxidoreductase</keyword>
<dbReference type="GO" id="GO:0004497">
    <property type="term" value="F:monooxygenase activity"/>
    <property type="evidence" value="ECO:0007669"/>
    <property type="project" value="UniProtKB-KW"/>
</dbReference>
<keyword evidence="11" id="KW-1185">Reference proteome</keyword>
<evidence type="ECO:0000256" key="1">
    <source>
        <dbReference type="ARBA" id="ARBA00001971"/>
    </source>
</evidence>
<comment type="similarity">
    <text evidence="2">Belongs to the cytochrome P450 family.</text>
</comment>
<gene>
    <name evidence="10" type="ORF">BP6252_13937</name>
</gene>
<evidence type="ECO:0000256" key="8">
    <source>
        <dbReference type="PIRSR" id="PIRSR602401-1"/>
    </source>
</evidence>
<evidence type="ECO:0000256" key="9">
    <source>
        <dbReference type="SAM" id="Phobius"/>
    </source>
</evidence>
<dbReference type="STRING" id="1849047.A0A3D8Q6E7"/>
<evidence type="ECO:0000256" key="4">
    <source>
        <dbReference type="ARBA" id="ARBA00022723"/>
    </source>
</evidence>
<dbReference type="GO" id="GO:0009403">
    <property type="term" value="P:toxin biosynthetic process"/>
    <property type="evidence" value="ECO:0007669"/>
    <property type="project" value="UniProtKB-ARBA"/>
</dbReference>
<dbReference type="FunFam" id="1.10.630.10:FF:000047">
    <property type="entry name" value="Cytochrome P450 monooxygenase"/>
    <property type="match status" value="1"/>
</dbReference>
<dbReference type="GO" id="GO:0020037">
    <property type="term" value="F:heme binding"/>
    <property type="evidence" value="ECO:0007669"/>
    <property type="project" value="InterPro"/>
</dbReference>
<dbReference type="PANTHER" id="PTHR24305:SF210">
    <property type="entry name" value="CYTOCHROME P450 MONOOXYGENASE ASQL-RELATED"/>
    <property type="match status" value="1"/>
</dbReference>
<comment type="caution">
    <text evidence="10">The sequence shown here is derived from an EMBL/GenBank/DDBJ whole genome shotgun (WGS) entry which is preliminary data.</text>
</comment>
<dbReference type="GO" id="GO:0016705">
    <property type="term" value="F:oxidoreductase activity, acting on paired donors, with incorporation or reduction of molecular oxygen"/>
    <property type="evidence" value="ECO:0007669"/>
    <property type="project" value="InterPro"/>
</dbReference>
<dbReference type="InterPro" id="IPR001128">
    <property type="entry name" value="Cyt_P450"/>
</dbReference>
<accession>A0A3D8Q6E7</accession>
<keyword evidence="9" id="KW-0812">Transmembrane</keyword>
<dbReference type="GO" id="GO:0005506">
    <property type="term" value="F:iron ion binding"/>
    <property type="evidence" value="ECO:0007669"/>
    <property type="project" value="InterPro"/>
</dbReference>
<evidence type="ECO:0000313" key="11">
    <source>
        <dbReference type="Proteomes" id="UP000256645"/>
    </source>
</evidence>
<dbReference type="SUPFAM" id="SSF48264">
    <property type="entry name" value="Cytochrome P450"/>
    <property type="match status" value="1"/>
</dbReference>
<evidence type="ECO:0000256" key="2">
    <source>
        <dbReference type="ARBA" id="ARBA00010617"/>
    </source>
</evidence>
<proteinExistence type="inferred from homology"/>
<evidence type="ECO:0000256" key="6">
    <source>
        <dbReference type="ARBA" id="ARBA00023004"/>
    </source>
</evidence>
<reference evidence="10 11" key="1">
    <citation type="journal article" date="2018" name="IMA Fungus">
        <title>IMA Genome-F 9: Draft genome sequence of Annulohypoxylon stygium, Aspergillus mulundensis, Berkeleyomyces basicola (syn. Thielaviopsis basicola), Ceratocystis smalleyi, two Cercospora beticola strains, Coleophoma cylindrospora, Fusarium fracticaudum, Phialophora cf. hyalina, and Morchella septimelata.</title>
        <authorList>
            <person name="Wingfield B.D."/>
            <person name="Bills G.F."/>
            <person name="Dong Y."/>
            <person name="Huang W."/>
            <person name="Nel W.J."/>
            <person name="Swalarsk-Parry B.S."/>
            <person name="Vaghefi N."/>
            <person name="Wilken P.M."/>
            <person name="An Z."/>
            <person name="de Beer Z.W."/>
            <person name="De Vos L."/>
            <person name="Chen L."/>
            <person name="Duong T.A."/>
            <person name="Gao Y."/>
            <person name="Hammerbacher A."/>
            <person name="Kikkert J.R."/>
            <person name="Li Y."/>
            <person name="Li H."/>
            <person name="Li K."/>
            <person name="Li Q."/>
            <person name="Liu X."/>
            <person name="Ma X."/>
            <person name="Naidoo K."/>
            <person name="Pethybridge S.J."/>
            <person name="Sun J."/>
            <person name="Steenkamp E.T."/>
            <person name="van der Nest M.A."/>
            <person name="van Wyk S."/>
            <person name="Wingfield M.J."/>
            <person name="Xiong C."/>
            <person name="Yue Q."/>
            <person name="Zhang X."/>
        </authorList>
    </citation>
    <scope>NUCLEOTIDE SEQUENCE [LARGE SCALE GENOMIC DNA]</scope>
    <source>
        <strain evidence="10 11">BP6252</strain>
    </source>
</reference>
<protein>
    <submittedName>
        <fullName evidence="10">Uncharacterized protein</fullName>
    </submittedName>
</protein>
<comment type="cofactor">
    <cofactor evidence="1 8">
        <name>heme</name>
        <dbReference type="ChEBI" id="CHEBI:30413"/>
    </cofactor>
</comment>
<dbReference type="AlphaFoldDB" id="A0A3D8Q6E7"/>
<keyword evidence="3 8" id="KW-0349">Heme</keyword>
<evidence type="ECO:0000256" key="5">
    <source>
        <dbReference type="ARBA" id="ARBA00023002"/>
    </source>
</evidence>
<evidence type="ECO:0000256" key="3">
    <source>
        <dbReference type="ARBA" id="ARBA00022617"/>
    </source>
</evidence>
<dbReference type="PRINTS" id="PR00463">
    <property type="entry name" value="EP450I"/>
</dbReference>
<name>A0A3D8Q6E7_9HELO</name>
<dbReference type="CDD" id="cd11058">
    <property type="entry name" value="CYP60B-like"/>
    <property type="match status" value="1"/>
</dbReference>
<keyword evidence="4 8" id="KW-0479">Metal-binding</keyword>
<evidence type="ECO:0000313" key="10">
    <source>
        <dbReference type="EMBL" id="RDW56984.1"/>
    </source>
</evidence>